<gene>
    <name evidence="1" type="ORF">MVEN_00130400</name>
</gene>
<accession>A0A8H7DIL3</accession>
<evidence type="ECO:0000313" key="1">
    <source>
        <dbReference type="EMBL" id="KAF7372671.1"/>
    </source>
</evidence>
<dbReference type="AlphaFoldDB" id="A0A8H7DIL3"/>
<comment type="caution">
    <text evidence="1">The sequence shown here is derived from an EMBL/GenBank/DDBJ whole genome shotgun (WGS) entry which is preliminary data.</text>
</comment>
<proteinExistence type="predicted"/>
<keyword evidence="2" id="KW-1185">Reference proteome</keyword>
<dbReference type="Proteomes" id="UP000620124">
    <property type="component" value="Unassembled WGS sequence"/>
</dbReference>
<reference evidence="1" key="1">
    <citation type="submission" date="2020-05" db="EMBL/GenBank/DDBJ databases">
        <title>Mycena genomes resolve the evolution of fungal bioluminescence.</title>
        <authorList>
            <person name="Tsai I.J."/>
        </authorList>
    </citation>
    <scope>NUCLEOTIDE SEQUENCE</scope>
    <source>
        <strain evidence="1">CCC161011</strain>
    </source>
</reference>
<evidence type="ECO:0000313" key="2">
    <source>
        <dbReference type="Proteomes" id="UP000620124"/>
    </source>
</evidence>
<organism evidence="1 2">
    <name type="scientific">Mycena venus</name>
    <dbReference type="NCBI Taxonomy" id="2733690"/>
    <lineage>
        <taxon>Eukaryota</taxon>
        <taxon>Fungi</taxon>
        <taxon>Dikarya</taxon>
        <taxon>Basidiomycota</taxon>
        <taxon>Agaricomycotina</taxon>
        <taxon>Agaricomycetes</taxon>
        <taxon>Agaricomycetidae</taxon>
        <taxon>Agaricales</taxon>
        <taxon>Marasmiineae</taxon>
        <taxon>Mycenaceae</taxon>
        <taxon>Mycena</taxon>
    </lineage>
</organism>
<dbReference type="EMBL" id="JACAZI010000001">
    <property type="protein sequence ID" value="KAF7372671.1"/>
    <property type="molecule type" value="Genomic_DNA"/>
</dbReference>
<protein>
    <submittedName>
        <fullName evidence="1">Uncharacterized protein</fullName>
    </submittedName>
</protein>
<sequence length="109" mass="11444">MDILETSPDTVSRFNIYGQAQLPAESMHPLCIGTRGHSIAGSDLVINISSSGGNRRGGLDLARVQPRGGVGKKCLDGDEDGIEARGVDHAVFDRAEGGARVNKSLKGIE</sequence>
<name>A0A8H7DIL3_9AGAR</name>